<reference evidence="1" key="1">
    <citation type="submission" date="2022-08" db="UniProtKB">
        <authorList>
            <consortium name="EnsemblMetazoa"/>
        </authorList>
    </citation>
    <scope>IDENTIFICATION</scope>
    <source>
        <strain evidence="1">05x7-T-G4-1.051#20</strain>
    </source>
</reference>
<dbReference type="EnsemblMetazoa" id="G31713.1">
    <property type="protein sequence ID" value="G31713.1:cds"/>
    <property type="gene ID" value="G31713"/>
</dbReference>
<protein>
    <submittedName>
        <fullName evidence="1">Uncharacterized protein</fullName>
    </submittedName>
</protein>
<keyword evidence="2" id="KW-1185">Reference proteome</keyword>
<accession>A0A8W8M7E5</accession>
<dbReference type="Proteomes" id="UP000005408">
    <property type="component" value="Unassembled WGS sequence"/>
</dbReference>
<sequence length="138" mass="15899">MDMNVVVFIVYAAMIYTFSNESMYPCPGINETSCCPGHRWDIPQHKCIHCEKRYNGTNCSMICPYPSFGQNCKSNCNCILKDCDHIYGCNRTKGESNIPPSLGFIYTSLTSEYVTSKVSIPKSWYCSEIDWNWFLTFY</sequence>
<dbReference type="Gene3D" id="2.170.300.10">
    <property type="entry name" value="Tie2 ligand-binding domain superfamily"/>
    <property type="match status" value="1"/>
</dbReference>
<organism evidence="1 2">
    <name type="scientific">Magallana gigas</name>
    <name type="common">Pacific oyster</name>
    <name type="synonym">Crassostrea gigas</name>
    <dbReference type="NCBI Taxonomy" id="29159"/>
    <lineage>
        <taxon>Eukaryota</taxon>
        <taxon>Metazoa</taxon>
        <taxon>Spiralia</taxon>
        <taxon>Lophotrochozoa</taxon>
        <taxon>Mollusca</taxon>
        <taxon>Bivalvia</taxon>
        <taxon>Autobranchia</taxon>
        <taxon>Pteriomorphia</taxon>
        <taxon>Ostreida</taxon>
        <taxon>Ostreoidea</taxon>
        <taxon>Ostreidae</taxon>
        <taxon>Magallana</taxon>
    </lineage>
</organism>
<evidence type="ECO:0000313" key="1">
    <source>
        <dbReference type="EnsemblMetazoa" id="G31713.1:cds"/>
    </source>
</evidence>
<dbReference type="AlphaFoldDB" id="A0A8W8M7E5"/>
<name>A0A8W8M7E5_MAGGI</name>
<evidence type="ECO:0000313" key="2">
    <source>
        <dbReference type="Proteomes" id="UP000005408"/>
    </source>
</evidence>
<proteinExistence type="predicted"/>